<keyword evidence="2" id="KW-0433">Leucine-rich repeat</keyword>
<dbReference type="EMBL" id="JAOPGA020000687">
    <property type="protein sequence ID" value="KAL0480806.1"/>
    <property type="molecule type" value="Genomic_DNA"/>
</dbReference>
<dbReference type="SMART" id="SM00368">
    <property type="entry name" value="LRR_RI"/>
    <property type="match status" value="13"/>
</dbReference>
<feature type="compositionally biased region" description="Low complexity" evidence="4">
    <location>
        <begin position="777"/>
        <end position="808"/>
    </location>
</feature>
<dbReference type="GO" id="GO:0006913">
    <property type="term" value="P:nucleocytoplasmic transport"/>
    <property type="evidence" value="ECO:0007669"/>
    <property type="project" value="TreeGrafter"/>
</dbReference>
<dbReference type="GO" id="GO:0031267">
    <property type="term" value="F:small GTPase binding"/>
    <property type="evidence" value="ECO:0007669"/>
    <property type="project" value="TreeGrafter"/>
</dbReference>
<comment type="caution">
    <text evidence="5">The sequence shown here is derived from an EMBL/GenBank/DDBJ whole genome shotgun (WGS) entry which is preliminary data.</text>
</comment>
<dbReference type="PANTHER" id="PTHR24113">
    <property type="entry name" value="RAN GTPASE-ACTIVATING PROTEIN 1"/>
    <property type="match status" value="1"/>
</dbReference>
<feature type="region of interest" description="Disordered" evidence="4">
    <location>
        <begin position="1011"/>
        <end position="1036"/>
    </location>
</feature>
<dbReference type="GO" id="GO:0005096">
    <property type="term" value="F:GTPase activator activity"/>
    <property type="evidence" value="ECO:0007669"/>
    <property type="project" value="UniProtKB-KW"/>
</dbReference>
<evidence type="ECO:0000313" key="5">
    <source>
        <dbReference type="EMBL" id="KAL0480806.1"/>
    </source>
</evidence>
<keyword evidence="3" id="KW-0677">Repeat</keyword>
<accession>A0AAW2YTP4</accession>
<dbReference type="GO" id="GO:0005634">
    <property type="term" value="C:nucleus"/>
    <property type="evidence" value="ECO:0007669"/>
    <property type="project" value="TreeGrafter"/>
</dbReference>
<dbReference type="Gene3D" id="3.80.10.10">
    <property type="entry name" value="Ribonuclease Inhibitor"/>
    <property type="match status" value="2"/>
</dbReference>
<evidence type="ECO:0000256" key="4">
    <source>
        <dbReference type="SAM" id="MobiDB-lite"/>
    </source>
</evidence>
<proteinExistence type="predicted"/>
<dbReference type="AlphaFoldDB" id="A0AAW2YTP4"/>
<dbReference type="Pfam" id="PF13516">
    <property type="entry name" value="LRR_6"/>
    <property type="match status" value="9"/>
</dbReference>
<keyword evidence="1" id="KW-0343">GTPase activation</keyword>
<keyword evidence="6" id="KW-1185">Reference proteome</keyword>
<dbReference type="InterPro" id="IPR001611">
    <property type="entry name" value="Leu-rich_rpt"/>
</dbReference>
<dbReference type="InterPro" id="IPR027038">
    <property type="entry name" value="RanGap"/>
</dbReference>
<feature type="compositionally biased region" description="Polar residues" evidence="4">
    <location>
        <begin position="195"/>
        <end position="216"/>
    </location>
</feature>
<feature type="region of interest" description="Disordered" evidence="4">
    <location>
        <begin position="1"/>
        <end position="32"/>
    </location>
</feature>
<dbReference type="GO" id="GO:0005829">
    <property type="term" value="C:cytosol"/>
    <property type="evidence" value="ECO:0007669"/>
    <property type="project" value="TreeGrafter"/>
</dbReference>
<feature type="region of interest" description="Disordered" evidence="4">
    <location>
        <begin position="195"/>
        <end position="219"/>
    </location>
</feature>
<feature type="compositionally biased region" description="Polar residues" evidence="4">
    <location>
        <begin position="1"/>
        <end position="10"/>
    </location>
</feature>
<evidence type="ECO:0000256" key="1">
    <source>
        <dbReference type="ARBA" id="ARBA00022468"/>
    </source>
</evidence>
<evidence type="ECO:0000256" key="2">
    <source>
        <dbReference type="ARBA" id="ARBA00022614"/>
    </source>
</evidence>
<feature type="compositionally biased region" description="Polar residues" evidence="4">
    <location>
        <begin position="1011"/>
        <end position="1021"/>
    </location>
</feature>
<feature type="compositionally biased region" description="Basic and acidic residues" evidence="4">
    <location>
        <begin position="1026"/>
        <end position="1036"/>
    </location>
</feature>
<feature type="compositionally biased region" description="Polar residues" evidence="4">
    <location>
        <begin position="20"/>
        <end position="31"/>
    </location>
</feature>
<feature type="region of interest" description="Disordered" evidence="4">
    <location>
        <begin position="711"/>
        <end position="741"/>
    </location>
</feature>
<dbReference type="InterPro" id="IPR032675">
    <property type="entry name" value="LRR_dom_sf"/>
</dbReference>
<gene>
    <name evidence="5" type="ORF">AKO1_006945</name>
</gene>
<dbReference type="SUPFAM" id="SSF52047">
    <property type="entry name" value="RNI-like"/>
    <property type="match status" value="2"/>
</dbReference>
<organism evidence="5 6">
    <name type="scientific">Acrasis kona</name>
    <dbReference type="NCBI Taxonomy" id="1008807"/>
    <lineage>
        <taxon>Eukaryota</taxon>
        <taxon>Discoba</taxon>
        <taxon>Heterolobosea</taxon>
        <taxon>Tetramitia</taxon>
        <taxon>Eutetramitia</taxon>
        <taxon>Acrasidae</taxon>
        <taxon>Acrasis</taxon>
    </lineage>
</organism>
<feature type="region of interest" description="Disordered" evidence="4">
    <location>
        <begin position="777"/>
        <end position="820"/>
    </location>
</feature>
<dbReference type="GO" id="GO:0048471">
    <property type="term" value="C:perinuclear region of cytoplasm"/>
    <property type="evidence" value="ECO:0007669"/>
    <property type="project" value="TreeGrafter"/>
</dbReference>
<sequence length="1036" mass="113999">MFFGPQSSHSPVGPNILRQVGQNDQSKSGQSPLLDYAMNLSRSNPTLSPSNFGGISPTIHQSPWSPTDQDSREWSMFTDNTQLQMNGGLNQRHDNLVRGMDVHNDRNTVQHQRGSPIQHFNNIQVNGMSVNSMGGPLSTLYSEPIPIQRSSSLGSNNIPPPMQYQPGPPATRSNSGNSAHKLTLDSVVRRQQGTNSNRFQNSSPHSTGSNTPSSPNHHAHDHYLMRLSQSNPQGTKTFKLRKSYLENCKLYQLVPSMELMRSLKTCIKSQQSLKRLSVCHAMLEDQHVSALIDTLISCAGNHDVDEILLNHNAITDVGATELSRKLLDRSDSSIVSLELFGNKIGDESCKAISDTLSNGNGSQLRRLKLGDNNIGAHGADILSQGLLRNHTLTQLHLGGNNIGARGLECIAKSLFENVTLTSLGLRDNQVGSEGMRHLSAALMRAECALSDVQLKGNTIGAEGAGYLAEALRVNKSLKVLELQSNDIGPLGARFICDALCCNESVHAVNFNDNELGDEGAEAVADLLKHNQSITTLGLASNRIRKRGATALSSSLGIEHDPKITGLDLGGNEIGNNGAVALSKALIHNNTMTSLDLRSCEIHLKGCVSLAEMSQYNTTLRHLDLGANHCKNQGANAWAEVLKKNSSLTRLCLTDNQVSHDGGLALAAAMQTNYSLRNFSYGGQGIRSNKIESSIRKVIDSIVSENKRQWECVQSEQEDDKPAGGQDQESEQDGNGHSLNGYDDCKGGEIMLPYKSNNQYRTIDVYKMCDMAHNQQQQPLIQQSTPHAQQLHQQQQPQQQQQPAYSSSPRSIDDNMNGNYNSPTLNQSVPSWFSATSNMVRQPIDAAQLDQRLEYLFKNNLLKAQNPKFTGCYFIGNVINTLKKVFGEYSRLDEYQLVQFTYHNPKYYVHLSREMVKTQIKYIGDLLQEPQQPQYVPQVMNRSRSMPQQRTSPFAPHPQPVMNQNYLIQSYGLIGGEVSNNACAGGPLVSWNGGGGGGYRGDDKNNISIGWTEQNSYNNNSPGGRLYKNDQDHYSHF</sequence>
<evidence type="ECO:0000256" key="3">
    <source>
        <dbReference type="ARBA" id="ARBA00022737"/>
    </source>
</evidence>
<reference evidence="5 6" key="1">
    <citation type="submission" date="2024-03" db="EMBL/GenBank/DDBJ databases">
        <title>The Acrasis kona genome and developmental transcriptomes reveal deep origins of eukaryotic multicellular pathways.</title>
        <authorList>
            <person name="Sheikh S."/>
            <person name="Fu C.-J."/>
            <person name="Brown M.W."/>
            <person name="Baldauf S.L."/>
        </authorList>
    </citation>
    <scope>NUCLEOTIDE SEQUENCE [LARGE SCALE GENOMIC DNA]</scope>
    <source>
        <strain evidence="5 6">ATCC MYA-3509</strain>
    </source>
</reference>
<evidence type="ECO:0000313" key="6">
    <source>
        <dbReference type="Proteomes" id="UP001431209"/>
    </source>
</evidence>
<dbReference type="PANTHER" id="PTHR24113:SF12">
    <property type="entry name" value="RAN GTPASE-ACTIVATING PROTEIN 1"/>
    <property type="match status" value="1"/>
</dbReference>
<feature type="region of interest" description="Disordered" evidence="4">
    <location>
        <begin position="148"/>
        <end position="178"/>
    </location>
</feature>
<feature type="compositionally biased region" description="Pro residues" evidence="4">
    <location>
        <begin position="158"/>
        <end position="169"/>
    </location>
</feature>
<dbReference type="Proteomes" id="UP001431209">
    <property type="component" value="Unassembled WGS sequence"/>
</dbReference>
<feature type="compositionally biased region" description="Polar residues" evidence="4">
    <location>
        <begin position="148"/>
        <end position="157"/>
    </location>
</feature>
<protein>
    <submittedName>
        <fullName evidence="5">Uncharacterized protein</fullName>
    </submittedName>
</protein>
<name>A0AAW2YTP4_9EUKA</name>